<protein>
    <submittedName>
        <fullName evidence="1">DUF1643 domain-containing protein</fullName>
    </submittedName>
</protein>
<keyword evidence="2" id="KW-1185">Reference proteome</keyword>
<gene>
    <name evidence="1" type="ORF">EYB31_06335</name>
</gene>
<evidence type="ECO:0000313" key="2">
    <source>
        <dbReference type="Proteomes" id="UP000293142"/>
    </source>
</evidence>
<name>A0A4Q9DZW4_9BACL</name>
<dbReference type="OrthoDB" id="9807577at2"/>
<dbReference type="Proteomes" id="UP000293142">
    <property type="component" value="Unassembled WGS sequence"/>
</dbReference>
<dbReference type="InterPro" id="IPR012441">
    <property type="entry name" value="DUF1643"/>
</dbReference>
<comment type="caution">
    <text evidence="1">The sequence shown here is derived from an EMBL/GenBank/DDBJ whole genome shotgun (WGS) entry which is preliminary data.</text>
</comment>
<organism evidence="1 2">
    <name type="scientific">Paenibacillus thalictri</name>
    <dbReference type="NCBI Taxonomy" id="2527873"/>
    <lineage>
        <taxon>Bacteria</taxon>
        <taxon>Bacillati</taxon>
        <taxon>Bacillota</taxon>
        <taxon>Bacilli</taxon>
        <taxon>Bacillales</taxon>
        <taxon>Paenibacillaceae</taxon>
        <taxon>Paenibacillus</taxon>
    </lineage>
</organism>
<dbReference type="AlphaFoldDB" id="A0A4Q9DZW4"/>
<sequence length="171" mass="19515">MKREAVIDATGTYRYLLRREWDSAKPKALWIMLNPSTADHEEDDPTIKACTRFSLGWGYGSFEVVNLFAYRATHPSELKKIEKPIAIGAENGAFVREALAKADVIVAAWGAHGKIHKRNQDMHFISLIDKYELKCLDILTYGDPRHPLYVSADTLLREFKPQGMLRYPFTS</sequence>
<accession>A0A4Q9DZW4</accession>
<evidence type="ECO:0000313" key="1">
    <source>
        <dbReference type="EMBL" id="TBL80831.1"/>
    </source>
</evidence>
<dbReference type="Pfam" id="PF07799">
    <property type="entry name" value="DUF1643"/>
    <property type="match status" value="1"/>
</dbReference>
<proteinExistence type="predicted"/>
<reference evidence="1 2" key="1">
    <citation type="submission" date="2019-02" db="EMBL/GenBank/DDBJ databases">
        <title>Paenibacillus sp. nov., isolated from surface-sterilized tissue of Thalictrum simplex L.</title>
        <authorList>
            <person name="Tuo L."/>
        </authorList>
    </citation>
    <scope>NUCLEOTIDE SEQUENCE [LARGE SCALE GENOMIC DNA]</scope>
    <source>
        <strain evidence="1 2">N2SHLJ1</strain>
    </source>
</reference>
<dbReference type="EMBL" id="SIRE01000004">
    <property type="protein sequence ID" value="TBL80831.1"/>
    <property type="molecule type" value="Genomic_DNA"/>
</dbReference>
<dbReference type="RefSeq" id="WP_131012435.1">
    <property type="nucleotide sequence ID" value="NZ_SIRE01000004.1"/>
</dbReference>